<evidence type="ECO:0000313" key="3">
    <source>
        <dbReference type="Proteomes" id="UP000823749"/>
    </source>
</evidence>
<sequence length="109" mass="11181">MNGFVQQAFNMEVEGMARTIMSGFKPELVPVYTELANEFVVFDPPRRPSPTSSTFRISAEKRGDESCGGGISAEKRGGKSCGGDISAKMGGGESGGGGGDGGGGGWERG</sequence>
<accession>A0AAV6LDT9</accession>
<feature type="compositionally biased region" description="Gly residues" evidence="1">
    <location>
        <begin position="89"/>
        <end position="109"/>
    </location>
</feature>
<feature type="region of interest" description="Disordered" evidence="1">
    <location>
        <begin position="43"/>
        <end position="109"/>
    </location>
</feature>
<proteinExistence type="predicted"/>
<dbReference type="AlphaFoldDB" id="A0AAV6LDT9"/>
<dbReference type="Proteomes" id="UP000823749">
    <property type="component" value="Chromosome 2"/>
</dbReference>
<comment type="caution">
    <text evidence="2">The sequence shown here is derived from an EMBL/GenBank/DDBJ whole genome shotgun (WGS) entry which is preliminary data.</text>
</comment>
<name>A0AAV6LDT9_9ERIC</name>
<dbReference type="EMBL" id="JACTNZ010000002">
    <property type="protein sequence ID" value="KAG5563106.1"/>
    <property type="molecule type" value="Genomic_DNA"/>
</dbReference>
<keyword evidence="3" id="KW-1185">Reference proteome</keyword>
<gene>
    <name evidence="2" type="ORF">RHGRI_005750</name>
</gene>
<protein>
    <submittedName>
        <fullName evidence="2">Uncharacterized protein</fullName>
    </submittedName>
</protein>
<evidence type="ECO:0000313" key="2">
    <source>
        <dbReference type="EMBL" id="KAG5563106.1"/>
    </source>
</evidence>
<organism evidence="2 3">
    <name type="scientific">Rhododendron griersonianum</name>
    <dbReference type="NCBI Taxonomy" id="479676"/>
    <lineage>
        <taxon>Eukaryota</taxon>
        <taxon>Viridiplantae</taxon>
        <taxon>Streptophyta</taxon>
        <taxon>Embryophyta</taxon>
        <taxon>Tracheophyta</taxon>
        <taxon>Spermatophyta</taxon>
        <taxon>Magnoliopsida</taxon>
        <taxon>eudicotyledons</taxon>
        <taxon>Gunneridae</taxon>
        <taxon>Pentapetalae</taxon>
        <taxon>asterids</taxon>
        <taxon>Ericales</taxon>
        <taxon>Ericaceae</taxon>
        <taxon>Ericoideae</taxon>
        <taxon>Rhodoreae</taxon>
        <taxon>Rhododendron</taxon>
    </lineage>
</organism>
<reference evidence="2" key="1">
    <citation type="submission" date="2020-08" db="EMBL/GenBank/DDBJ databases">
        <title>Plant Genome Project.</title>
        <authorList>
            <person name="Zhang R.-G."/>
        </authorList>
    </citation>
    <scope>NUCLEOTIDE SEQUENCE</scope>
    <source>
        <strain evidence="2">WSP0</strain>
        <tissue evidence="2">Leaf</tissue>
    </source>
</reference>
<evidence type="ECO:0000256" key="1">
    <source>
        <dbReference type="SAM" id="MobiDB-lite"/>
    </source>
</evidence>